<feature type="compositionally biased region" description="Acidic residues" evidence="4">
    <location>
        <begin position="765"/>
        <end position="776"/>
    </location>
</feature>
<protein>
    <submittedName>
        <fullName evidence="7">Uncharacterized protein</fullName>
    </submittedName>
</protein>
<evidence type="ECO:0000256" key="6">
    <source>
        <dbReference type="SAM" id="SignalP"/>
    </source>
</evidence>
<evidence type="ECO:0000313" key="8">
    <source>
        <dbReference type="Proteomes" id="UP001447188"/>
    </source>
</evidence>
<dbReference type="PANTHER" id="PTHR24171">
    <property type="entry name" value="ANKYRIN REPEAT DOMAIN-CONTAINING PROTEIN 39-RELATED"/>
    <property type="match status" value="1"/>
</dbReference>
<feature type="signal peptide" evidence="6">
    <location>
        <begin position="1"/>
        <end position="23"/>
    </location>
</feature>
<proteinExistence type="predicted"/>
<dbReference type="PROSITE" id="PS50297">
    <property type="entry name" value="ANK_REP_REGION"/>
    <property type="match status" value="4"/>
</dbReference>
<keyword evidence="5" id="KW-1133">Transmembrane helix</keyword>
<keyword evidence="2 3" id="KW-0040">ANK repeat</keyword>
<keyword evidence="6" id="KW-0732">Signal</keyword>
<name>A0ABR3G5P0_9PEZI</name>
<dbReference type="SUPFAM" id="SSF48403">
    <property type="entry name" value="Ankyrin repeat"/>
    <property type="match status" value="1"/>
</dbReference>
<dbReference type="InterPro" id="IPR036770">
    <property type="entry name" value="Ankyrin_rpt-contain_sf"/>
</dbReference>
<keyword evidence="5" id="KW-0472">Membrane</keyword>
<dbReference type="InterPro" id="IPR002110">
    <property type="entry name" value="Ankyrin_rpt"/>
</dbReference>
<accession>A0ABR3G5P0</accession>
<dbReference type="EMBL" id="JBBBZM010000275">
    <property type="protein sequence ID" value="KAL0631245.1"/>
    <property type="molecule type" value="Genomic_DNA"/>
</dbReference>
<feature type="repeat" description="ANK" evidence="3">
    <location>
        <begin position="1210"/>
        <end position="1242"/>
    </location>
</feature>
<dbReference type="Pfam" id="PF12796">
    <property type="entry name" value="Ank_2"/>
    <property type="match status" value="2"/>
</dbReference>
<feature type="transmembrane region" description="Helical" evidence="5">
    <location>
        <begin position="285"/>
        <end position="308"/>
    </location>
</feature>
<evidence type="ECO:0000256" key="1">
    <source>
        <dbReference type="ARBA" id="ARBA00022737"/>
    </source>
</evidence>
<feature type="chain" id="PRO_5045404326" evidence="6">
    <location>
        <begin position="24"/>
        <end position="1339"/>
    </location>
</feature>
<dbReference type="PRINTS" id="PR01415">
    <property type="entry name" value="ANKYRIN"/>
</dbReference>
<evidence type="ECO:0000256" key="2">
    <source>
        <dbReference type="ARBA" id="ARBA00023043"/>
    </source>
</evidence>
<evidence type="ECO:0000256" key="4">
    <source>
        <dbReference type="SAM" id="MobiDB-lite"/>
    </source>
</evidence>
<feature type="repeat" description="ANK" evidence="3">
    <location>
        <begin position="1277"/>
        <end position="1309"/>
    </location>
</feature>
<evidence type="ECO:0000313" key="7">
    <source>
        <dbReference type="EMBL" id="KAL0631245.1"/>
    </source>
</evidence>
<keyword evidence="5" id="KW-0812">Transmembrane</keyword>
<feature type="region of interest" description="Disordered" evidence="4">
    <location>
        <begin position="765"/>
        <end position="803"/>
    </location>
</feature>
<evidence type="ECO:0000256" key="5">
    <source>
        <dbReference type="SAM" id="Phobius"/>
    </source>
</evidence>
<keyword evidence="1" id="KW-0677">Repeat</keyword>
<feature type="compositionally biased region" description="Basic and acidic residues" evidence="4">
    <location>
        <begin position="777"/>
        <end position="788"/>
    </location>
</feature>
<feature type="repeat" description="ANK" evidence="3">
    <location>
        <begin position="1244"/>
        <end position="1276"/>
    </location>
</feature>
<gene>
    <name evidence="7" type="ORF">Q9L58_009887</name>
</gene>
<feature type="compositionally biased region" description="Acidic residues" evidence="4">
    <location>
        <begin position="789"/>
        <end position="801"/>
    </location>
</feature>
<dbReference type="Proteomes" id="UP001447188">
    <property type="component" value="Unassembled WGS sequence"/>
</dbReference>
<dbReference type="Gene3D" id="1.25.40.20">
    <property type="entry name" value="Ankyrin repeat-containing domain"/>
    <property type="match status" value="2"/>
</dbReference>
<dbReference type="PROSITE" id="PS50088">
    <property type="entry name" value="ANK_REPEAT"/>
    <property type="match status" value="4"/>
</dbReference>
<evidence type="ECO:0000256" key="3">
    <source>
        <dbReference type="PROSITE-ProRule" id="PRU00023"/>
    </source>
</evidence>
<dbReference type="SMART" id="SM00248">
    <property type="entry name" value="ANK"/>
    <property type="match status" value="5"/>
</dbReference>
<reference evidence="7 8" key="1">
    <citation type="submission" date="2024-02" db="EMBL/GenBank/DDBJ databases">
        <title>Discinaceae phylogenomics.</title>
        <authorList>
            <person name="Dirks A.C."/>
            <person name="James T.Y."/>
        </authorList>
    </citation>
    <scope>NUCLEOTIDE SEQUENCE [LARGE SCALE GENOMIC DNA]</scope>
    <source>
        <strain evidence="7 8">ACD0624</strain>
    </source>
</reference>
<comment type="caution">
    <text evidence="7">The sequence shown here is derived from an EMBL/GenBank/DDBJ whole genome shotgun (WGS) entry which is preliminary data.</text>
</comment>
<keyword evidence="8" id="KW-1185">Reference proteome</keyword>
<feature type="repeat" description="ANK" evidence="3">
    <location>
        <begin position="1117"/>
        <end position="1149"/>
    </location>
</feature>
<feature type="transmembrane region" description="Helical" evidence="5">
    <location>
        <begin position="244"/>
        <end position="264"/>
    </location>
</feature>
<dbReference type="PANTHER" id="PTHR24171:SF8">
    <property type="entry name" value="BRCA1-ASSOCIATED RING DOMAIN PROTEIN 1"/>
    <property type="match status" value="1"/>
</dbReference>
<sequence length="1339" mass="149008">MAPQGRIAILAVLLISYLPPVAGDNGDDFTNNLFSDLAPLLALFGEKVAQQFMSQAMGWADITTFAMAPLGIITAIVGAIRVAGPGWLKSVIGRAREAYAVPELELLSSTSSDICELWNGVMLVKVLGSPTVVELLYFSTRDGTNNCPVHSDMTTPSGIDISRACTPTEPTSKRTNILHHIKRVTSRTPFSRAFRHRSKSGRHLSDIEAPFSGESPYYGYKPQIKPSAPNISLNITEPVSQTTLWGVALIGIILQFGVLLFDGFTTYHPSLRDNFLKNGRAITGYAFPITAIGTVLVVAGMMICAYLVESATEEIELRYVQGERVCSCMRLLWLQKHGKVGDQLFDSYAIFAHGSRASIRTSRRREPQMDKEPNRRLSQSILAPSNYLKKYSRTGDEGLCTVGTMTSVIGFVAQFMGLRSMPWTATIAQLVATGAMTGLRASVRTAGLTQEPDTYKLPQGYELDWLATRLGSLQQVPLSTILSEHSLGEGFWTQVSWKWSVVTGQCEHRYHKADNDSGVCQPQETRSWSSLRKLRVSGRANEVVAARIRLQSLTKWTREGSMASCVIKAIEEVMNLIFDSDEVIIRKKYAARLDFEWPIFIRFEGREEPYFFQISRRTPAASWRIKDRNRVEAILSLWRFTLQQEKGTLVRAVNEFRESTSEIVSIASSENKLEHRGESERNEESERKFEVLRFLGPSNAISQRDYKMWIEQGTPFRTCLCGVPDSAYPAIGFPMSPLGVNDNDPNDPDDEDVFDDTASNVEDAMDEEDPDVYESDFGDRDFGDRDFGDEGNFGDETDSDCDDHQYQMDSDCEEMDTSSDGIRLPNQFAELEQDSYPTLCVVTTTSFERICAQELFSTFMWHVVENINTVITKATHSNPSTIEQWEPVSIRNTFLDNIVRVVEDTELGVGEDIYMSIIPPLRSSGLFARMDLKPTSLVRHVKELVTGFESRQNWQESGKACVWLHKKCFEYIEENPNSFFEAALLLADFSASALEAAAMCSGNESKDRNKVLRDMSVSALEQVRNVKYGDTVIKLLGEAYKMKTGSIKHLEYQRGKRVYTDYSTTVAINELLRPRYPKSGDGGHILGWTKLHCATVTVKVVGEDSPLRKQNEPKDRDGMTPLHWAVLNNKASWVRVFLKSQCHRNIKDNFGRTPLYLALSKGLLEITNMLQEGGGILDGWSRYISDTPDDLEIERLLDGEGIHLNIQDSDGMTPLRLAIGAGRNGLVQMLLEGGADPNAVLKSSGECALYPASAGGDLEMVELLLKHGADPSYPTLYSWTPLHWAVGNGHEDVVKALLHAGASPTAASDTGKTPLDMASNSTMAAIIQSYLSKPGVQEE</sequence>
<organism evidence="7 8">
    <name type="scientific">Discina gigas</name>
    <dbReference type="NCBI Taxonomy" id="1032678"/>
    <lineage>
        <taxon>Eukaryota</taxon>
        <taxon>Fungi</taxon>
        <taxon>Dikarya</taxon>
        <taxon>Ascomycota</taxon>
        <taxon>Pezizomycotina</taxon>
        <taxon>Pezizomycetes</taxon>
        <taxon>Pezizales</taxon>
        <taxon>Discinaceae</taxon>
        <taxon>Discina</taxon>
    </lineage>
</organism>